<reference evidence="8" key="2">
    <citation type="submission" date="2023-05" db="EMBL/GenBank/DDBJ databases">
        <authorList>
            <consortium name="Lawrence Berkeley National Laboratory"/>
            <person name="Steindorff A."/>
            <person name="Hensen N."/>
            <person name="Bonometti L."/>
            <person name="Westerberg I."/>
            <person name="Brannstrom I.O."/>
            <person name="Guillou S."/>
            <person name="Cros-Aarteil S."/>
            <person name="Calhoun S."/>
            <person name="Haridas S."/>
            <person name="Kuo A."/>
            <person name="Mondo S."/>
            <person name="Pangilinan J."/>
            <person name="Riley R."/>
            <person name="Labutti K."/>
            <person name="Andreopoulos B."/>
            <person name="Lipzen A."/>
            <person name="Chen C."/>
            <person name="Yanf M."/>
            <person name="Daum C."/>
            <person name="Ng V."/>
            <person name="Clum A."/>
            <person name="Ohm R."/>
            <person name="Martin F."/>
            <person name="Silar P."/>
            <person name="Natvig D."/>
            <person name="Lalanne C."/>
            <person name="Gautier V."/>
            <person name="Ament-Velasquez S.L."/>
            <person name="Kruys A."/>
            <person name="Hutchinson M.I."/>
            <person name="Powell A.J."/>
            <person name="Barry K."/>
            <person name="Miller A.N."/>
            <person name="Grigoriev I.V."/>
            <person name="Debuchy R."/>
            <person name="Gladieux P."/>
            <person name="Thoren M.H."/>
            <person name="Johannesson H."/>
        </authorList>
    </citation>
    <scope>NUCLEOTIDE SEQUENCE</scope>
    <source>
        <strain evidence="8">PSN293</strain>
    </source>
</reference>
<keyword evidence="1" id="KW-0479">Metal-binding</keyword>
<evidence type="ECO:0000256" key="2">
    <source>
        <dbReference type="ARBA" id="ARBA00022833"/>
    </source>
</evidence>
<name>A0AAN6YAJ6_9PEZI</name>
<dbReference type="GO" id="GO:0003677">
    <property type="term" value="F:DNA binding"/>
    <property type="evidence" value="ECO:0007669"/>
    <property type="project" value="InterPro"/>
</dbReference>
<dbReference type="Pfam" id="PF04082">
    <property type="entry name" value="Fungal_trans"/>
    <property type="match status" value="1"/>
</dbReference>
<dbReference type="PANTHER" id="PTHR47660">
    <property type="entry name" value="TRANSCRIPTION FACTOR WITH C2H2 AND ZN(2)-CYS(6) DNA BINDING DOMAIN (EUROFUNG)-RELATED-RELATED"/>
    <property type="match status" value="1"/>
</dbReference>
<accession>A0AAN6YAJ6</accession>
<dbReference type="Proteomes" id="UP001301769">
    <property type="component" value="Unassembled WGS sequence"/>
</dbReference>
<feature type="region of interest" description="Disordered" evidence="6">
    <location>
        <begin position="125"/>
        <end position="184"/>
    </location>
</feature>
<feature type="compositionally biased region" description="Polar residues" evidence="6">
    <location>
        <begin position="136"/>
        <end position="153"/>
    </location>
</feature>
<keyword evidence="3" id="KW-0805">Transcription regulation</keyword>
<evidence type="ECO:0000313" key="9">
    <source>
        <dbReference type="Proteomes" id="UP001301769"/>
    </source>
</evidence>
<dbReference type="CDD" id="cd12148">
    <property type="entry name" value="fungal_TF_MHR"/>
    <property type="match status" value="1"/>
</dbReference>
<proteinExistence type="predicted"/>
<keyword evidence="2" id="KW-0862">Zinc</keyword>
<feature type="domain" description="Xylanolytic transcriptional activator regulatory" evidence="7">
    <location>
        <begin position="203"/>
        <end position="405"/>
    </location>
</feature>
<dbReference type="InterPro" id="IPR007219">
    <property type="entry name" value="XnlR_reg_dom"/>
</dbReference>
<reference evidence="8" key="1">
    <citation type="journal article" date="2023" name="Mol. Phylogenet. Evol.">
        <title>Genome-scale phylogeny and comparative genomics of the fungal order Sordariales.</title>
        <authorList>
            <person name="Hensen N."/>
            <person name="Bonometti L."/>
            <person name="Westerberg I."/>
            <person name="Brannstrom I.O."/>
            <person name="Guillou S."/>
            <person name="Cros-Aarteil S."/>
            <person name="Calhoun S."/>
            <person name="Haridas S."/>
            <person name="Kuo A."/>
            <person name="Mondo S."/>
            <person name="Pangilinan J."/>
            <person name="Riley R."/>
            <person name="LaButti K."/>
            <person name="Andreopoulos B."/>
            <person name="Lipzen A."/>
            <person name="Chen C."/>
            <person name="Yan M."/>
            <person name="Daum C."/>
            <person name="Ng V."/>
            <person name="Clum A."/>
            <person name="Steindorff A."/>
            <person name="Ohm R.A."/>
            <person name="Martin F."/>
            <person name="Silar P."/>
            <person name="Natvig D.O."/>
            <person name="Lalanne C."/>
            <person name="Gautier V."/>
            <person name="Ament-Velasquez S.L."/>
            <person name="Kruys A."/>
            <person name="Hutchinson M.I."/>
            <person name="Powell A.J."/>
            <person name="Barry K."/>
            <person name="Miller A.N."/>
            <person name="Grigoriev I.V."/>
            <person name="Debuchy R."/>
            <person name="Gladieux P."/>
            <person name="Hiltunen Thoren M."/>
            <person name="Johannesson H."/>
        </authorList>
    </citation>
    <scope>NUCLEOTIDE SEQUENCE</scope>
    <source>
        <strain evidence="8">PSN293</strain>
    </source>
</reference>
<evidence type="ECO:0000256" key="1">
    <source>
        <dbReference type="ARBA" id="ARBA00022723"/>
    </source>
</evidence>
<sequence length="713" mass="78456">MAHVNHDGDAGNHETDPSMLIDIRDSDMDRIGSSTWSGPTDPHHPWAQVQQSHYEWSLPSLSSLPSGAPSIVQDAPDFTQWPMLTEGGGQSPSSRTWQFGDHGMGLAPASNLWPAATNPHHLVRPTTTEDAPLVSETATGPSLSDKTPSTSRYGTDRPFEAASPNSPHSPITPMSQGDEYGSSGHDLHSLLSRNPKVTRDLVQVFFAQVHPYWPILHISTFKTKTADKLLLGSMIMLSSWAVGRTEHLELAPQVFDEVMMITGPESIPSLHSLQALLLCVVYMICCRSEERMLAKAVRLNAILVSTCRLLDVFNGHHILPERLQDCAFTFWLAKEQLHRLAFSVLRIDSYLSVLLDHPPSIRYQEICIPLLKSSQLWTASSEEERRSLQWDEPAGREKALFSYLMRDVLSDGASPGLRVQRNLPYRLTGTDYHLCLCAMQVGIWEAAREAHSAASDDIVTKLTPGDPILVWRANLTLWQAKMEKDCRMVDRFFSTSPEMMDPTNSDDVLAPLTIVLGHISSLKMHAPLTLLQIHGSLMGHSGLNAAAAAAMAAVQKPKARMRAWASSQCPRTAVWNASQIARVVAQDLPDAITGSSSDGVASRISTRLLLNPLAIPGLLMSAIVTCSYVSHTSACLSCSPNPAHGNVVDLFTAKDEDVGLARWREHGEGWAIWGPSGIILCRCHLESLAKWFSRALAMDQGAHREFEAYYEGL</sequence>
<evidence type="ECO:0000256" key="5">
    <source>
        <dbReference type="ARBA" id="ARBA00023242"/>
    </source>
</evidence>
<gene>
    <name evidence="8" type="ORF">QBC37DRAFT_419812</name>
</gene>
<dbReference type="PANTHER" id="PTHR47660:SF2">
    <property type="entry name" value="TRANSCRIPTION FACTOR WITH C2H2 AND ZN(2)-CYS(6) DNA BINDING DOMAIN (EUROFUNG)"/>
    <property type="match status" value="1"/>
</dbReference>
<evidence type="ECO:0000256" key="4">
    <source>
        <dbReference type="ARBA" id="ARBA00023163"/>
    </source>
</evidence>
<dbReference type="AlphaFoldDB" id="A0AAN6YAJ6"/>
<comment type="caution">
    <text evidence="8">The sequence shown here is derived from an EMBL/GenBank/DDBJ whole genome shotgun (WGS) entry which is preliminary data.</text>
</comment>
<keyword evidence="4" id="KW-0804">Transcription</keyword>
<dbReference type="EMBL" id="MU858083">
    <property type="protein sequence ID" value="KAK4215186.1"/>
    <property type="molecule type" value="Genomic_DNA"/>
</dbReference>
<evidence type="ECO:0000256" key="3">
    <source>
        <dbReference type="ARBA" id="ARBA00023015"/>
    </source>
</evidence>
<evidence type="ECO:0000256" key="6">
    <source>
        <dbReference type="SAM" id="MobiDB-lite"/>
    </source>
</evidence>
<dbReference type="GO" id="GO:0006351">
    <property type="term" value="P:DNA-templated transcription"/>
    <property type="evidence" value="ECO:0007669"/>
    <property type="project" value="InterPro"/>
</dbReference>
<dbReference type="GO" id="GO:0008270">
    <property type="term" value="F:zinc ion binding"/>
    <property type="evidence" value="ECO:0007669"/>
    <property type="project" value="InterPro"/>
</dbReference>
<evidence type="ECO:0000313" key="8">
    <source>
        <dbReference type="EMBL" id="KAK4215186.1"/>
    </source>
</evidence>
<protein>
    <submittedName>
        <fullName evidence="8">Fungal-specific transcription factor domain-containing protein</fullName>
    </submittedName>
</protein>
<keyword evidence="9" id="KW-1185">Reference proteome</keyword>
<keyword evidence="5" id="KW-0539">Nucleus</keyword>
<evidence type="ECO:0000259" key="7">
    <source>
        <dbReference type="Pfam" id="PF04082"/>
    </source>
</evidence>
<feature type="compositionally biased region" description="Polar residues" evidence="6">
    <location>
        <begin position="163"/>
        <end position="175"/>
    </location>
</feature>
<organism evidence="8 9">
    <name type="scientific">Rhypophila decipiens</name>
    <dbReference type="NCBI Taxonomy" id="261697"/>
    <lineage>
        <taxon>Eukaryota</taxon>
        <taxon>Fungi</taxon>
        <taxon>Dikarya</taxon>
        <taxon>Ascomycota</taxon>
        <taxon>Pezizomycotina</taxon>
        <taxon>Sordariomycetes</taxon>
        <taxon>Sordariomycetidae</taxon>
        <taxon>Sordariales</taxon>
        <taxon>Naviculisporaceae</taxon>
        <taxon>Rhypophila</taxon>
    </lineage>
</organism>